<dbReference type="InterPro" id="IPR000914">
    <property type="entry name" value="SBP_5_dom"/>
</dbReference>
<feature type="domain" description="Solute-binding protein family 5" evidence="6">
    <location>
        <begin position="122"/>
        <end position="487"/>
    </location>
</feature>
<dbReference type="Gene3D" id="3.10.105.10">
    <property type="entry name" value="Dipeptide-binding Protein, Domain 3"/>
    <property type="match status" value="1"/>
</dbReference>
<dbReference type="EMBL" id="CP036402">
    <property type="protein sequence ID" value="QBI20844.1"/>
    <property type="molecule type" value="Genomic_DNA"/>
</dbReference>
<feature type="chain" id="PRO_5038765162" evidence="5">
    <location>
        <begin position="31"/>
        <end position="572"/>
    </location>
</feature>
<accession>A0A411YHV0</accession>
<feature type="region of interest" description="Disordered" evidence="4">
    <location>
        <begin position="31"/>
        <end position="70"/>
    </location>
</feature>
<evidence type="ECO:0000259" key="6">
    <source>
        <dbReference type="Pfam" id="PF00496"/>
    </source>
</evidence>
<keyword evidence="3 5" id="KW-0732">Signal</keyword>
<dbReference type="GO" id="GO:0042597">
    <property type="term" value="C:periplasmic space"/>
    <property type="evidence" value="ECO:0007669"/>
    <property type="project" value="UniProtKB-ARBA"/>
</dbReference>
<protein>
    <submittedName>
        <fullName evidence="7">ABC transporter substrate-binding protein</fullName>
    </submittedName>
</protein>
<dbReference type="Gene3D" id="3.40.190.10">
    <property type="entry name" value="Periplasmic binding protein-like II"/>
    <property type="match status" value="1"/>
</dbReference>
<evidence type="ECO:0000313" key="8">
    <source>
        <dbReference type="Proteomes" id="UP000291469"/>
    </source>
</evidence>
<keyword evidence="2" id="KW-0813">Transport</keyword>
<evidence type="ECO:0000256" key="2">
    <source>
        <dbReference type="ARBA" id="ARBA00022448"/>
    </source>
</evidence>
<evidence type="ECO:0000256" key="1">
    <source>
        <dbReference type="ARBA" id="ARBA00005695"/>
    </source>
</evidence>
<organism evidence="7 8">
    <name type="scientific">Egibacter rhizosphaerae</name>
    <dbReference type="NCBI Taxonomy" id="1670831"/>
    <lineage>
        <taxon>Bacteria</taxon>
        <taxon>Bacillati</taxon>
        <taxon>Actinomycetota</taxon>
        <taxon>Nitriliruptoria</taxon>
        <taxon>Egibacterales</taxon>
        <taxon>Egibacteraceae</taxon>
        <taxon>Egibacter</taxon>
    </lineage>
</organism>
<dbReference type="PROSITE" id="PS51257">
    <property type="entry name" value="PROKAR_LIPOPROTEIN"/>
    <property type="match status" value="1"/>
</dbReference>
<dbReference type="Proteomes" id="UP000291469">
    <property type="component" value="Chromosome"/>
</dbReference>
<gene>
    <name evidence="7" type="ORF">ER308_15545</name>
</gene>
<evidence type="ECO:0000256" key="4">
    <source>
        <dbReference type="SAM" id="MobiDB-lite"/>
    </source>
</evidence>
<comment type="similarity">
    <text evidence="1">Belongs to the bacterial solute-binding protein 5 family.</text>
</comment>
<reference evidence="7 8" key="1">
    <citation type="submission" date="2019-01" db="EMBL/GenBank/DDBJ databases">
        <title>Egibacter rhizosphaerae EGI 80759T.</title>
        <authorList>
            <person name="Chen D.-D."/>
            <person name="Tian Y."/>
            <person name="Jiao J.-Y."/>
            <person name="Zhang X.-T."/>
            <person name="Zhang Y.-G."/>
            <person name="Zhang Y."/>
            <person name="Xiao M."/>
            <person name="Shu W.-S."/>
            <person name="Li W.-J."/>
        </authorList>
    </citation>
    <scope>NUCLEOTIDE SEQUENCE [LARGE SCALE GENOMIC DNA]</scope>
    <source>
        <strain evidence="7 8">EGI 80759</strain>
    </source>
</reference>
<proteinExistence type="inferred from homology"/>
<dbReference type="InterPro" id="IPR030678">
    <property type="entry name" value="Peptide/Ni-bd"/>
</dbReference>
<keyword evidence="8" id="KW-1185">Reference proteome</keyword>
<sequence length="572" mass="63565">MFNRDTRDRRVRLGALGVLALVMLLAAACAPGDPDEVDDVEDDPQAQEEAGDSEEAQDQDAESTEGSTLTIAIPDDIATLNPPDATSPRSNIALVQLYDSPFTYEHVELDDGTVIGDSTALEGLIFEEWETEDDGQTYTITIREDAAFHDGEPITAEHVHYMFERSFETQDGESGSNWYLTNVSGITEPPEVIDEHTIELSVEQPSQLTMRSLTAIQMGILDSQEIEENAPEDDPWANAWLSDNVAGGSGPYELVEWERDQRVVFEANADYWRGAPDIDRIVWEIVPSASERVQLLQAGEVDMVEGLGPDEIAAVEGADGVDIVSVPSQNRLFLGMNNTVAPYDDQAFRQAVSHAVDYDELIQEVYGGDAERLHGPYPEGPAGSPHSLGDEIGYETDLAEAERLLEESGYDGSPVTLSIDNSVAEHEEVAVRVQSFLAAIDVDVEIDQMTPSVFAEQRNETTLEFFVDESLSWIDDPAYFLSVNFQCGVLINHVEYCNEDIDAAIEEGWTEMDEDVRQEMFGEAQRTIVDEAPWVFIAHPDFQLAMRDHVEGYVHYIDELPRYYDLSLSDDD</sequence>
<dbReference type="OrthoDB" id="3225986at2"/>
<dbReference type="PIRSF" id="PIRSF002741">
    <property type="entry name" value="MppA"/>
    <property type="match status" value="1"/>
</dbReference>
<dbReference type="RefSeq" id="WP_131155837.1">
    <property type="nucleotide sequence ID" value="NZ_CP036402.1"/>
</dbReference>
<feature type="signal peptide" evidence="5">
    <location>
        <begin position="1"/>
        <end position="30"/>
    </location>
</feature>
<dbReference type="SUPFAM" id="SSF53850">
    <property type="entry name" value="Periplasmic binding protein-like II"/>
    <property type="match status" value="1"/>
</dbReference>
<name>A0A411YHV0_9ACTN</name>
<evidence type="ECO:0000313" key="7">
    <source>
        <dbReference type="EMBL" id="QBI20844.1"/>
    </source>
</evidence>
<evidence type="ECO:0000256" key="5">
    <source>
        <dbReference type="SAM" id="SignalP"/>
    </source>
</evidence>
<dbReference type="CDD" id="cd08512">
    <property type="entry name" value="PBP2_NikA_DppA_OppA_like_7"/>
    <property type="match status" value="1"/>
</dbReference>
<dbReference type="Pfam" id="PF00496">
    <property type="entry name" value="SBP_bac_5"/>
    <property type="match status" value="1"/>
</dbReference>
<dbReference type="InterPro" id="IPR039424">
    <property type="entry name" value="SBP_5"/>
</dbReference>
<dbReference type="PANTHER" id="PTHR30290:SF9">
    <property type="entry name" value="OLIGOPEPTIDE-BINDING PROTEIN APPA"/>
    <property type="match status" value="1"/>
</dbReference>
<dbReference type="GO" id="GO:1904680">
    <property type="term" value="F:peptide transmembrane transporter activity"/>
    <property type="evidence" value="ECO:0007669"/>
    <property type="project" value="TreeGrafter"/>
</dbReference>
<dbReference type="GO" id="GO:0043190">
    <property type="term" value="C:ATP-binding cassette (ABC) transporter complex"/>
    <property type="evidence" value="ECO:0007669"/>
    <property type="project" value="InterPro"/>
</dbReference>
<feature type="compositionally biased region" description="Acidic residues" evidence="4">
    <location>
        <begin position="33"/>
        <end position="63"/>
    </location>
</feature>
<evidence type="ECO:0000256" key="3">
    <source>
        <dbReference type="ARBA" id="ARBA00022729"/>
    </source>
</evidence>
<dbReference type="KEGG" id="erz:ER308_15545"/>
<dbReference type="AlphaFoldDB" id="A0A411YHV0"/>
<dbReference type="GO" id="GO:0015833">
    <property type="term" value="P:peptide transport"/>
    <property type="evidence" value="ECO:0007669"/>
    <property type="project" value="TreeGrafter"/>
</dbReference>
<dbReference type="PANTHER" id="PTHR30290">
    <property type="entry name" value="PERIPLASMIC BINDING COMPONENT OF ABC TRANSPORTER"/>
    <property type="match status" value="1"/>
</dbReference>